<dbReference type="FunFam" id="3.40.50.410:FF:000015">
    <property type="entry name" value="General transcription factor IIH subunit 2"/>
    <property type="match status" value="1"/>
</dbReference>
<dbReference type="GO" id="GO:0006351">
    <property type="term" value="P:DNA-templated transcription"/>
    <property type="evidence" value="ECO:0007669"/>
    <property type="project" value="InterPro"/>
</dbReference>
<dbReference type="PANTHER" id="PTHR12695:SF2">
    <property type="entry name" value="GENERAL TRANSCRIPTION FACTOR IIH SUBUNIT 2-RELATED"/>
    <property type="match status" value="1"/>
</dbReference>
<evidence type="ECO:0000256" key="8">
    <source>
        <dbReference type="ARBA" id="ARBA00023163"/>
    </source>
</evidence>
<dbReference type="InterPro" id="IPR013087">
    <property type="entry name" value="Znf_C2H2_type"/>
</dbReference>
<comment type="function">
    <text evidence="11">Component of the general transcription and DNA repair factor IIH (TFIIH) core complex, which is involved in general and transcription-coupled nucleotide excision repair (NER) of damaged DNA and, when complexed to TFIIK, in RNA transcription by RNA polymerase II.</text>
</comment>
<dbReference type="InterPro" id="IPR046349">
    <property type="entry name" value="C1-like_sf"/>
</dbReference>
<evidence type="ECO:0000256" key="3">
    <source>
        <dbReference type="ARBA" id="ARBA00022723"/>
    </source>
</evidence>
<protein>
    <recommendedName>
        <fullName evidence="11">General transcription and DNA repair factor IIH</fullName>
    </recommendedName>
</protein>
<proteinExistence type="inferred from homology"/>
<evidence type="ECO:0000256" key="6">
    <source>
        <dbReference type="ARBA" id="ARBA00022833"/>
    </source>
</evidence>
<feature type="zinc finger region" description="C4-type" evidence="12">
    <location>
        <begin position="358"/>
        <end position="375"/>
    </location>
</feature>
<dbReference type="OrthoDB" id="284275at2759"/>
<dbReference type="GO" id="GO:0000439">
    <property type="term" value="C:transcription factor TFIIH core complex"/>
    <property type="evidence" value="ECO:0007669"/>
    <property type="project" value="UniProtKB-UniRule"/>
</dbReference>
<evidence type="ECO:0000256" key="1">
    <source>
        <dbReference type="ARBA" id="ARBA00004123"/>
    </source>
</evidence>
<keyword evidence="10 11" id="KW-0539">Nucleus</keyword>
<dbReference type="InterPro" id="IPR002035">
    <property type="entry name" value="VWF_A"/>
</dbReference>
<dbReference type="GO" id="GO:0008270">
    <property type="term" value="F:zinc ion binding"/>
    <property type="evidence" value="ECO:0007669"/>
    <property type="project" value="UniProtKB-UniRule"/>
</dbReference>
<evidence type="ECO:0000256" key="13">
    <source>
        <dbReference type="SAM" id="MobiDB-lite"/>
    </source>
</evidence>
<dbReference type="EMBL" id="KZ819606">
    <property type="protein sequence ID" value="PWN31925.1"/>
    <property type="molecule type" value="Genomic_DNA"/>
</dbReference>
<dbReference type="PROSITE" id="PS00028">
    <property type="entry name" value="ZINC_FINGER_C2H2_1"/>
    <property type="match status" value="1"/>
</dbReference>
<evidence type="ECO:0000256" key="4">
    <source>
        <dbReference type="ARBA" id="ARBA00022763"/>
    </source>
</evidence>
<feature type="domain" description="VWFA" evidence="14">
    <location>
        <begin position="124"/>
        <end position="274"/>
    </location>
</feature>
<dbReference type="SMART" id="SM00327">
    <property type="entry name" value="VWA"/>
    <property type="match status" value="1"/>
</dbReference>
<dbReference type="AlphaFoldDB" id="A0A316V8Y0"/>
<evidence type="ECO:0000256" key="2">
    <source>
        <dbReference type="ARBA" id="ARBA00006092"/>
    </source>
</evidence>
<evidence type="ECO:0000256" key="11">
    <source>
        <dbReference type="PIRNR" id="PIRNR015919"/>
    </source>
</evidence>
<dbReference type="SUPFAM" id="SSF57889">
    <property type="entry name" value="Cysteine-rich domain"/>
    <property type="match status" value="1"/>
</dbReference>
<dbReference type="Gene3D" id="3.40.50.410">
    <property type="entry name" value="von Willebrand factor, type A domain"/>
    <property type="match status" value="1"/>
</dbReference>
<evidence type="ECO:0000313" key="16">
    <source>
        <dbReference type="Proteomes" id="UP000245771"/>
    </source>
</evidence>
<comment type="similarity">
    <text evidence="2 11">Belongs to the GTF2H2 family.</text>
</comment>
<dbReference type="GO" id="GO:0006289">
    <property type="term" value="P:nucleotide-excision repair"/>
    <property type="evidence" value="ECO:0007669"/>
    <property type="project" value="UniProtKB-UniRule"/>
</dbReference>
<dbReference type="SMART" id="SM01047">
    <property type="entry name" value="C1_4"/>
    <property type="match status" value="1"/>
</dbReference>
<dbReference type="PROSITE" id="PS50234">
    <property type="entry name" value="VWFA"/>
    <property type="match status" value="1"/>
</dbReference>
<evidence type="ECO:0000256" key="9">
    <source>
        <dbReference type="ARBA" id="ARBA00023204"/>
    </source>
</evidence>
<keyword evidence="4" id="KW-0227">DNA damage</keyword>
<evidence type="ECO:0000256" key="10">
    <source>
        <dbReference type="ARBA" id="ARBA00023242"/>
    </source>
</evidence>
<dbReference type="InterPro" id="IPR007198">
    <property type="entry name" value="Ssl1-like"/>
</dbReference>
<dbReference type="Gene3D" id="3.30.40.10">
    <property type="entry name" value="Zinc/RING finger domain, C3HC4 (zinc finger)"/>
    <property type="match status" value="1"/>
</dbReference>
<dbReference type="InParanoid" id="A0A316V8Y0"/>
<keyword evidence="9" id="KW-0234">DNA repair</keyword>
<dbReference type="CDD" id="cd01453">
    <property type="entry name" value="vWA_transcription_factor_IIH_type"/>
    <property type="match status" value="1"/>
</dbReference>
<dbReference type="InterPro" id="IPR004595">
    <property type="entry name" value="TFIIH_C1-like_dom"/>
</dbReference>
<dbReference type="InterPro" id="IPR013083">
    <property type="entry name" value="Znf_RING/FYVE/PHD"/>
</dbReference>
<accession>A0A316V8Y0</accession>
<feature type="region of interest" description="Disordered" evidence="13">
    <location>
        <begin position="1"/>
        <end position="63"/>
    </location>
</feature>
<evidence type="ECO:0000256" key="5">
    <source>
        <dbReference type="ARBA" id="ARBA00022771"/>
    </source>
</evidence>
<organism evidence="15 16">
    <name type="scientific">Meira miltonrushii</name>
    <dbReference type="NCBI Taxonomy" id="1280837"/>
    <lineage>
        <taxon>Eukaryota</taxon>
        <taxon>Fungi</taxon>
        <taxon>Dikarya</taxon>
        <taxon>Basidiomycota</taxon>
        <taxon>Ustilaginomycotina</taxon>
        <taxon>Exobasidiomycetes</taxon>
        <taxon>Exobasidiales</taxon>
        <taxon>Brachybasidiaceae</taxon>
        <taxon>Meira</taxon>
    </lineage>
</organism>
<evidence type="ECO:0000259" key="14">
    <source>
        <dbReference type="PROSITE" id="PS50234"/>
    </source>
</evidence>
<dbReference type="Pfam" id="PF07975">
    <property type="entry name" value="C1_4"/>
    <property type="match status" value="1"/>
</dbReference>
<dbReference type="GO" id="GO:0006357">
    <property type="term" value="P:regulation of transcription by RNA polymerase II"/>
    <property type="evidence" value="ECO:0007669"/>
    <property type="project" value="UniProtKB-UniRule"/>
</dbReference>
<dbReference type="Pfam" id="PF04056">
    <property type="entry name" value="Ssl1"/>
    <property type="match status" value="1"/>
</dbReference>
<keyword evidence="6 11" id="KW-0862">Zinc</keyword>
<name>A0A316V8Y0_9BASI</name>
<evidence type="ECO:0000313" key="15">
    <source>
        <dbReference type="EMBL" id="PWN31925.1"/>
    </source>
</evidence>
<keyword evidence="3 11" id="KW-0479">Metal-binding</keyword>
<keyword evidence="7 11" id="KW-0805">Transcription regulation</keyword>
<dbReference type="GO" id="GO:0005675">
    <property type="term" value="C:transcription factor TFIIH holo complex"/>
    <property type="evidence" value="ECO:0007669"/>
    <property type="project" value="UniProtKB-UniRule"/>
</dbReference>
<dbReference type="Proteomes" id="UP000245771">
    <property type="component" value="Unassembled WGS sequence"/>
</dbReference>
<gene>
    <name evidence="15" type="ORF">FA14DRAFT_165710</name>
</gene>
<evidence type="ECO:0000256" key="7">
    <source>
        <dbReference type="ARBA" id="ARBA00023015"/>
    </source>
</evidence>
<comment type="subcellular location">
    <subcellularLocation>
        <location evidence="1 11">Nucleus</location>
    </subcellularLocation>
</comment>
<dbReference type="RefSeq" id="XP_025352227.1">
    <property type="nucleotide sequence ID" value="XM_025499975.1"/>
</dbReference>
<feature type="compositionally biased region" description="Low complexity" evidence="13">
    <location>
        <begin position="20"/>
        <end position="40"/>
    </location>
</feature>
<dbReference type="InterPro" id="IPR012170">
    <property type="entry name" value="TFIIH_SSL1/p44"/>
</dbReference>
<dbReference type="FunCoup" id="A0A316V8Y0">
    <property type="interactions" value="316"/>
</dbReference>
<keyword evidence="8 11" id="KW-0804">Transcription</keyword>
<dbReference type="NCBIfam" id="TIGR00622">
    <property type="entry name" value="ssl1"/>
    <property type="match status" value="1"/>
</dbReference>
<keyword evidence="16" id="KW-1185">Reference proteome</keyword>
<dbReference type="PANTHER" id="PTHR12695">
    <property type="entry name" value="GENERAL TRANSCRIPTION FACTOR IIH SUBUNIT 2"/>
    <property type="match status" value="1"/>
</dbReference>
<dbReference type="PIRSF" id="PIRSF015919">
    <property type="entry name" value="TFIIH_SSL1"/>
    <property type="match status" value="1"/>
</dbReference>
<keyword evidence="5" id="KW-0863">Zinc-finger</keyword>
<dbReference type="InterPro" id="IPR036465">
    <property type="entry name" value="vWFA_dom_sf"/>
</dbReference>
<dbReference type="SUPFAM" id="SSF53300">
    <property type="entry name" value="vWA-like"/>
    <property type="match status" value="1"/>
</dbReference>
<dbReference type="STRING" id="1280837.A0A316V8Y0"/>
<feature type="region of interest" description="Disordered" evidence="13">
    <location>
        <begin position="432"/>
        <end position="451"/>
    </location>
</feature>
<evidence type="ECO:0000256" key="12">
    <source>
        <dbReference type="PIRSR" id="PIRSR015919-1"/>
    </source>
</evidence>
<reference evidence="15 16" key="1">
    <citation type="journal article" date="2018" name="Mol. Biol. Evol.">
        <title>Broad Genomic Sampling Reveals a Smut Pathogenic Ancestry of the Fungal Clade Ustilaginomycotina.</title>
        <authorList>
            <person name="Kijpornyongpan T."/>
            <person name="Mondo S.J."/>
            <person name="Barry K."/>
            <person name="Sandor L."/>
            <person name="Lee J."/>
            <person name="Lipzen A."/>
            <person name="Pangilinan J."/>
            <person name="LaButti K."/>
            <person name="Hainaut M."/>
            <person name="Henrissat B."/>
            <person name="Grigoriev I.V."/>
            <person name="Spatafora J.W."/>
            <person name="Aime M.C."/>
        </authorList>
    </citation>
    <scope>NUCLEOTIDE SEQUENCE [LARGE SCALE GENOMIC DNA]</scope>
    <source>
        <strain evidence="15 16">MCA 3882</strain>
    </source>
</reference>
<sequence length="487" mass="53335">MPPKHHDSDEVLSDDADVYSAARSGSSRRIAGGGRSTTTRRTSENGQDGATKRAADIAAKAKKTSGNAKDKGYAWEATYKRSWDAVREDAGGSLAGAVRGLLEASKRRRTLHDSAPVQRGIIRHLVLILDLSESMLEKDLRPSRFLLTLQYAREFVSEYFDQNPIGQMSILATREGVAERVTSMSGNTAEHIESLQSRKLTPKGEPSLQNALEMARSNLAHLPSANSREVLVIFGSLTTCDPGNIHDTVSTLAKDNVHVSMVCLAAEVKVCKEICKRTHGKYGVSIDEGHYRDLLFDHINPPEVEANDRRRTTNQDEDDEYDEGVDLMQMGFPARLPTNNAPTLCACHNRLKSGGYVCPRCLVKLCDVPTDCPVCGLTVVMSTHLARSYHHLFPVPNYIAIGWKQLQGAKQSACFGCAASFEPLPDTYALNSNGESNANATTNGDSTEQPANVASSGRYECPKCRHHFCLECDAFIHESLHQCPGCQ</sequence>
<dbReference type="GeneID" id="37021756"/>